<dbReference type="EMBL" id="CP097562">
    <property type="protein sequence ID" value="USF24002.1"/>
    <property type="molecule type" value="Genomic_DNA"/>
</dbReference>
<dbReference type="SUPFAM" id="SSF48452">
    <property type="entry name" value="TPR-like"/>
    <property type="match status" value="1"/>
</dbReference>
<dbReference type="InterPro" id="IPR011990">
    <property type="entry name" value="TPR-like_helical_dom_sf"/>
</dbReference>
<evidence type="ECO:0000313" key="2">
    <source>
        <dbReference type="Proteomes" id="UP000017429"/>
    </source>
</evidence>
<reference evidence="1" key="1">
    <citation type="journal article" date="2014" name="Genome Announc.">
        <title>Draft genome sequences of the altered schaedler flora, a defined bacterial community from gnotobiotic mice.</title>
        <authorList>
            <person name="Wannemuehler M.J."/>
            <person name="Overstreet A.M."/>
            <person name="Ward D.V."/>
            <person name="Phillips G.J."/>
        </authorList>
    </citation>
    <scope>NUCLEOTIDE SEQUENCE</scope>
    <source>
        <strain evidence="1">ASF457</strain>
    </source>
</reference>
<dbReference type="Gene3D" id="1.25.40.10">
    <property type="entry name" value="Tetratricopeptide repeat domain"/>
    <property type="match status" value="1"/>
</dbReference>
<reference evidence="1" key="2">
    <citation type="submission" date="2022-05" db="EMBL/GenBank/DDBJ databases">
        <authorList>
            <person name="Proctor A.L."/>
            <person name="Phillips G.J."/>
            <person name="Wannemuehler M.J."/>
        </authorList>
    </citation>
    <scope>NUCLEOTIDE SEQUENCE</scope>
    <source>
        <strain evidence="1">ASF457</strain>
    </source>
</reference>
<sequence>MSYTEIASISTAIIIAVVFIFFLTRKNTVKQPKKTSISVVNALSAFFNGDDNTAIDILKDIAFKGGANPEIYLILGFLFRRKGDFTRAAQIHEMMLGKNELDKDFRNALIGELAEDYMLAGQYAKAVSLLQNEHQVMNNPDNIIIMAKSALFSQSYDNALQYHIKYNKITGKYLPGFFEKCMVEKAVNAANPQASFKHIKSALEKNRQCRPARIIKGLLFLKTDKVQKAVDEFQQVIEEGLLRDMNDFKNVEKAYIAAGKEGDLTNLLRQQASQGALNPFIHIALAEKYEYNNEKESAKIILESYIEQPDSKIIAAKVLAEKFNNKFIGHIVKDTYSFKCRNCGFETNQYKDDCPKCSAYDSIYPK</sequence>
<dbReference type="KEGG" id="msch:N508_001077"/>
<proteinExistence type="predicted"/>
<dbReference type="eggNOG" id="COG2956">
    <property type="taxonomic scope" value="Bacteria"/>
</dbReference>
<dbReference type="RefSeq" id="WP_023275373.1">
    <property type="nucleotide sequence ID" value="NZ_CP097562.1"/>
</dbReference>
<dbReference type="Proteomes" id="UP000017429">
    <property type="component" value="Chromosome"/>
</dbReference>
<organism evidence="1 2">
    <name type="scientific">Mucispirillum schaedleri ASF457</name>
    <dbReference type="NCBI Taxonomy" id="1379858"/>
    <lineage>
        <taxon>Bacteria</taxon>
        <taxon>Pseudomonadati</taxon>
        <taxon>Deferribacterota</taxon>
        <taxon>Deferribacteres</taxon>
        <taxon>Deferribacterales</taxon>
        <taxon>Mucispirillaceae</taxon>
        <taxon>Mucispirillum</taxon>
    </lineage>
</organism>
<reference evidence="1" key="3">
    <citation type="submission" date="2022-06" db="EMBL/GenBank/DDBJ databases">
        <title>Resources to Facilitate Use of the Altered Schaedler Flora (ASF) Mouse Model to Study Microbiome Function.</title>
        <authorList>
            <person name="Proctor A."/>
            <person name="Parvinroo S."/>
            <person name="Richie T."/>
            <person name="Jia X."/>
            <person name="Lee S.T.M."/>
            <person name="Karp P.D."/>
            <person name="Paley S."/>
            <person name="Kostic A.D."/>
            <person name="Pierre J.F."/>
            <person name="Wannemuehler M.J."/>
            <person name="Phillips G.J."/>
        </authorList>
    </citation>
    <scope>NUCLEOTIDE SEQUENCE</scope>
    <source>
        <strain evidence="1">ASF457</strain>
    </source>
</reference>
<accession>V2RMI3</accession>
<name>V2RMI3_9BACT</name>
<dbReference type="AlphaFoldDB" id="V2RMI3"/>
<gene>
    <name evidence="1" type="primary">lapB</name>
    <name evidence="1" type="ORF">N508_001077</name>
</gene>
<dbReference type="OrthoDB" id="9791635at2"/>
<evidence type="ECO:0000313" key="1">
    <source>
        <dbReference type="EMBL" id="USF24002.1"/>
    </source>
</evidence>
<protein>
    <submittedName>
        <fullName evidence="1">Lipopolysaccharide assembly protein B</fullName>
    </submittedName>
</protein>
<keyword evidence="2" id="KW-1185">Reference proteome</keyword>